<dbReference type="Pfam" id="PF01584">
    <property type="entry name" value="CheW"/>
    <property type="match status" value="1"/>
</dbReference>
<dbReference type="PRINTS" id="PR00344">
    <property type="entry name" value="BCTRLSENSOR"/>
</dbReference>
<evidence type="ECO:0000313" key="14">
    <source>
        <dbReference type="EMBL" id="SEO56521.1"/>
    </source>
</evidence>
<evidence type="ECO:0000256" key="3">
    <source>
        <dbReference type="ARBA" id="ARBA00021495"/>
    </source>
</evidence>
<evidence type="ECO:0000259" key="13">
    <source>
        <dbReference type="PROSITE" id="PS50894"/>
    </source>
</evidence>
<dbReference type="Pfam" id="PF01627">
    <property type="entry name" value="Hpt"/>
    <property type="match status" value="1"/>
</dbReference>
<dbReference type="EC" id="2.7.13.3" evidence="2"/>
<organism evidence="14 15">
    <name type="scientific">Aquisalimonas asiatica</name>
    <dbReference type="NCBI Taxonomy" id="406100"/>
    <lineage>
        <taxon>Bacteria</taxon>
        <taxon>Pseudomonadati</taxon>
        <taxon>Pseudomonadota</taxon>
        <taxon>Gammaproteobacteria</taxon>
        <taxon>Chromatiales</taxon>
        <taxon>Ectothiorhodospiraceae</taxon>
        <taxon>Aquisalimonas</taxon>
    </lineage>
</organism>
<comment type="function">
    <text evidence="8">Involved in the transmission of sensory signals from the chemoreceptors to the flagellar motors. CheA is autophosphorylated; it can transfer its phosphate group to either CheB or CheY.</text>
</comment>
<proteinExistence type="predicted"/>
<dbReference type="SMART" id="SM00387">
    <property type="entry name" value="HATPase_c"/>
    <property type="match status" value="1"/>
</dbReference>
<feature type="compositionally biased region" description="Low complexity" evidence="10">
    <location>
        <begin position="133"/>
        <end position="153"/>
    </location>
</feature>
<dbReference type="InterPro" id="IPR036061">
    <property type="entry name" value="CheW-like_dom_sf"/>
</dbReference>
<dbReference type="InterPro" id="IPR002545">
    <property type="entry name" value="CheW-lke_dom"/>
</dbReference>
<dbReference type="Proteomes" id="UP000199657">
    <property type="component" value="Unassembled WGS sequence"/>
</dbReference>
<dbReference type="InterPro" id="IPR036641">
    <property type="entry name" value="HPT_dom_sf"/>
</dbReference>
<dbReference type="InterPro" id="IPR005467">
    <property type="entry name" value="His_kinase_dom"/>
</dbReference>
<dbReference type="InterPro" id="IPR004105">
    <property type="entry name" value="CheA-like_dim"/>
</dbReference>
<dbReference type="RefSeq" id="WP_091639980.1">
    <property type="nucleotide sequence ID" value="NZ_FOEG01000001.1"/>
</dbReference>
<dbReference type="EMBL" id="FOEG01000001">
    <property type="protein sequence ID" value="SEO56521.1"/>
    <property type="molecule type" value="Genomic_DNA"/>
</dbReference>
<feature type="compositionally biased region" description="Low complexity" evidence="10">
    <location>
        <begin position="353"/>
        <end position="372"/>
    </location>
</feature>
<keyword evidence="4 9" id="KW-0597">Phosphoprotein</keyword>
<dbReference type="SMART" id="SM00073">
    <property type="entry name" value="HPT"/>
    <property type="match status" value="1"/>
</dbReference>
<dbReference type="InterPro" id="IPR051315">
    <property type="entry name" value="Bact_Chemotaxis_CheA"/>
</dbReference>
<keyword evidence="7" id="KW-0902">Two-component regulatory system</keyword>
<evidence type="ECO:0000256" key="7">
    <source>
        <dbReference type="ARBA" id="ARBA00023012"/>
    </source>
</evidence>
<dbReference type="PROSITE" id="PS50894">
    <property type="entry name" value="HPT"/>
    <property type="match status" value="1"/>
</dbReference>
<keyword evidence="15" id="KW-1185">Reference proteome</keyword>
<dbReference type="Gene3D" id="1.20.120.160">
    <property type="entry name" value="HPT domain"/>
    <property type="match status" value="1"/>
</dbReference>
<dbReference type="OrthoDB" id="9803176at2"/>
<evidence type="ECO:0000256" key="4">
    <source>
        <dbReference type="ARBA" id="ARBA00022553"/>
    </source>
</evidence>
<dbReference type="SUPFAM" id="SSF50341">
    <property type="entry name" value="CheW-like"/>
    <property type="match status" value="1"/>
</dbReference>
<dbReference type="Pfam" id="PF02895">
    <property type="entry name" value="H-kinase_dim"/>
    <property type="match status" value="1"/>
</dbReference>
<dbReference type="Gene3D" id="1.10.287.560">
    <property type="entry name" value="Histidine kinase CheA-like, homodimeric domain"/>
    <property type="match status" value="1"/>
</dbReference>
<dbReference type="FunFam" id="3.30.565.10:FF:000016">
    <property type="entry name" value="Chemotaxis protein CheA, putative"/>
    <property type="match status" value="1"/>
</dbReference>
<dbReference type="GO" id="GO:0005737">
    <property type="term" value="C:cytoplasm"/>
    <property type="evidence" value="ECO:0007669"/>
    <property type="project" value="InterPro"/>
</dbReference>
<dbReference type="SMART" id="SM00260">
    <property type="entry name" value="CheW"/>
    <property type="match status" value="1"/>
</dbReference>
<dbReference type="InterPro" id="IPR036097">
    <property type="entry name" value="HisK_dim/P_sf"/>
</dbReference>
<feature type="domain" description="Histidine kinase" evidence="11">
    <location>
        <begin position="498"/>
        <end position="743"/>
    </location>
</feature>
<dbReference type="InterPro" id="IPR037006">
    <property type="entry name" value="CheA-like_homodim_sf"/>
</dbReference>
<feature type="domain" description="HPt" evidence="13">
    <location>
        <begin position="1"/>
        <end position="101"/>
    </location>
</feature>
<dbReference type="CDD" id="cd16916">
    <property type="entry name" value="HATPase_CheA-like"/>
    <property type="match status" value="1"/>
</dbReference>
<feature type="region of interest" description="Disordered" evidence="10">
    <location>
        <begin position="353"/>
        <end position="388"/>
    </location>
</feature>
<dbReference type="PROSITE" id="PS50851">
    <property type="entry name" value="CHEW"/>
    <property type="match status" value="1"/>
</dbReference>
<sequence>MNPLLKQFVEETREFLEDAASGLLSLEKDPADRDAMDRVFRAMHSTKGGSGLFDFDPMTDLMHEAENLLDEVRQGERPLHGALVDQLLDVLDQVNRWIDAIERDEVLPPDAAGLSQGLVDGLRRAAGDDHAPAADGAAPAAAEEPAPAAAPEPIGWQPEWLAEIPDAQRREAVSAAWQEGAELALFEFQPESGAFFTGGDPLLLVRNVEGLIWLAIEPATPWDDPASMDAYDCRLRFRGLSGSGADTVAAEFAFEDEETLRCERVPADALVFPGGEPGDASMLEEFLASAPELHAAGDQAALRRSAEAMATLVSPEIREGSLLAWLVVALDAGREDHVAALLRQLGVRVDSADTPAAAAGPSTPAPEDAPAVAPAPEPPPAGDQSAPEVSAIDPQALRAVMQEQLAMLAAVDADDETAGGRVAAAGRVLKRALVALGERDDAVDAALESASAGEFGALRAIVQGDDPVTEAAPAGPATEAAGGERLTKSFRVDAESIDLLGDLVGELVVAKNSFPFLAERAEHEYGVRDLARELKERFNVISRIAQDMQGAVMQVQMLPMAQIFQRFPRLVRDLSRRLDKQIELVQEGEQTEADKTVIEVLGEPLTHMVRNSIDHGIESPDVRQAAGKPAKGTIRLTARQEGEHVIVEVEDDGGGLDPEALRRKAVDKALISQAEAERLTDQESLQLIFTPGFSTRDTVSDLSGRGVGMDVVRSTVNRYGGSVSVASEQGRGTRLRLAMPLTMAVSYVMGVEVAGQLFGVPMESVVETVRLPESAVRQVKQEEAVVLRDQVIPLRRLDRLLMLDGAESDRRARVDATYDEPQVTVLVVRQPEGSVGLVVDDFQEGLDVIVKPMEGVLASIRAYSGTALLGDGRVLLVLNLRELL</sequence>
<dbReference type="STRING" id="406100.SAMN04488052_101726"/>
<dbReference type="GO" id="GO:0006935">
    <property type="term" value="P:chemotaxis"/>
    <property type="evidence" value="ECO:0007669"/>
    <property type="project" value="InterPro"/>
</dbReference>
<evidence type="ECO:0000256" key="1">
    <source>
        <dbReference type="ARBA" id="ARBA00000085"/>
    </source>
</evidence>
<reference evidence="14 15" key="1">
    <citation type="submission" date="2016-10" db="EMBL/GenBank/DDBJ databases">
        <authorList>
            <person name="de Groot N.N."/>
        </authorList>
    </citation>
    <scope>NUCLEOTIDE SEQUENCE [LARGE SCALE GENOMIC DNA]</scope>
    <source>
        <strain evidence="14 15">CGMCC 1.6291</strain>
    </source>
</reference>
<dbReference type="InterPro" id="IPR004358">
    <property type="entry name" value="Sig_transdc_His_kin-like_C"/>
</dbReference>
<evidence type="ECO:0000256" key="6">
    <source>
        <dbReference type="ARBA" id="ARBA00022777"/>
    </source>
</evidence>
<dbReference type="GO" id="GO:0000155">
    <property type="term" value="F:phosphorelay sensor kinase activity"/>
    <property type="evidence" value="ECO:0007669"/>
    <property type="project" value="InterPro"/>
</dbReference>
<dbReference type="Gene3D" id="2.30.30.40">
    <property type="entry name" value="SH3 Domains"/>
    <property type="match status" value="1"/>
</dbReference>
<dbReference type="Gene3D" id="3.30.565.10">
    <property type="entry name" value="Histidine kinase-like ATPase, C-terminal domain"/>
    <property type="match status" value="1"/>
</dbReference>
<protein>
    <recommendedName>
        <fullName evidence="3">Chemotaxis protein CheA</fullName>
        <ecNumber evidence="2">2.7.13.3</ecNumber>
    </recommendedName>
</protein>
<dbReference type="InterPro" id="IPR008207">
    <property type="entry name" value="Sig_transdc_His_kin_Hpt_dom"/>
</dbReference>
<dbReference type="PANTHER" id="PTHR43395:SF1">
    <property type="entry name" value="CHEMOTAXIS PROTEIN CHEA"/>
    <property type="match status" value="1"/>
</dbReference>
<comment type="catalytic activity">
    <reaction evidence="1">
        <text>ATP + protein L-histidine = ADP + protein N-phospho-L-histidine.</text>
        <dbReference type="EC" id="2.7.13.3"/>
    </reaction>
</comment>
<evidence type="ECO:0000256" key="10">
    <source>
        <dbReference type="SAM" id="MobiDB-lite"/>
    </source>
</evidence>
<dbReference type="SUPFAM" id="SSF47226">
    <property type="entry name" value="Histidine-containing phosphotransfer domain, HPT domain"/>
    <property type="match status" value="1"/>
</dbReference>
<evidence type="ECO:0000256" key="8">
    <source>
        <dbReference type="ARBA" id="ARBA00035100"/>
    </source>
</evidence>
<gene>
    <name evidence="14" type="ORF">SAMN04488052_101726</name>
</gene>
<dbReference type="SUPFAM" id="SSF47384">
    <property type="entry name" value="Homodimeric domain of signal transducing histidine kinase"/>
    <property type="match status" value="1"/>
</dbReference>
<keyword evidence="6 14" id="KW-0418">Kinase</keyword>
<evidence type="ECO:0000259" key="12">
    <source>
        <dbReference type="PROSITE" id="PS50851"/>
    </source>
</evidence>
<dbReference type="AlphaFoldDB" id="A0A1H8QRC4"/>
<evidence type="ECO:0000259" key="11">
    <source>
        <dbReference type="PROSITE" id="PS50109"/>
    </source>
</evidence>
<dbReference type="PROSITE" id="PS50109">
    <property type="entry name" value="HIS_KIN"/>
    <property type="match status" value="1"/>
</dbReference>
<evidence type="ECO:0000256" key="2">
    <source>
        <dbReference type="ARBA" id="ARBA00012438"/>
    </source>
</evidence>
<dbReference type="CDD" id="cd00088">
    <property type="entry name" value="HPT"/>
    <property type="match status" value="1"/>
</dbReference>
<feature type="region of interest" description="Disordered" evidence="10">
    <location>
        <begin position="126"/>
        <end position="153"/>
    </location>
</feature>
<dbReference type="InterPro" id="IPR003594">
    <property type="entry name" value="HATPase_dom"/>
</dbReference>
<keyword evidence="5" id="KW-0808">Transferase</keyword>
<dbReference type="SUPFAM" id="SSF55874">
    <property type="entry name" value="ATPase domain of HSP90 chaperone/DNA topoisomerase II/histidine kinase"/>
    <property type="match status" value="1"/>
</dbReference>
<evidence type="ECO:0000313" key="15">
    <source>
        <dbReference type="Proteomes" id="UP000199657"/>
    </source>
</evidence>
<feature type="modified residue" description="Phosphohistidine" evidence="9">
    <location>
        <position position="44"/>
    </location>
</feature>
<evidence type="ECO:0000256" key="5">
    <source>
        <dbReference type="ARBA" id="ARBA00022679"/>
    </source>
</evidence>
<evidence type="ECO:0000256" key="9">
    <source>
        <dbReference type="PROSITE-ProRule" id="PRU00110"/>
    </source>
</evidence>
<feature type="domain" description="CheW-like" evidence="12">
    <location>
        <begin position="745"/>
        <end position="884"/>
    </location>
</feature>
<dbReference type="SMART" id="SM01231">
    <property type="entry name" value="H-kinase_dim"/>
    <property type="match status" value="1"/>
</dbReference>
<name>A0A1H8QRC4_9GAMM</name>
<dbReference type="PANTHER" id="PTHR43395">
    <property type="entry name" value="SENSOR HISTIDINE KINASE CHEA"/>
    <property type="match status" value="1"/>
</dbReference>
<accession>A0A1H8QRC4</accession>
<dbReference type="Pfam" id="PF02518">
    <property type="entry name" value="HATPase_c"/>
    <property type="match status" value="1"/>
</dbReference>
<dbReference type="InterPro" id="IPR036890">
    <property type="entry name" value="HATPase_C_sf"/>
</dbReference>